<keyword evidence="4" id="KW-1133">Transmembrane helix</keyword>
<dbReference type="EMBL" id="RWGY01000004">
    <property type="protein sequence ID" value="TVU47990.1"/>
    <property type="molecule type" value="Genomic_DNA"/>
</dbReference>
<evidence type="ECO:0000313" key="7">
    <source>
        <dbReference type="Proteomes" id="UP000324897"/>
    </source>
</evidence>
<dbReference type="SUPFAM" id="SSF54403">
    <property type="entry name" value="Cystatin/monellin"/>
    <property type="match status" value="2"/>
</dbReference>
<evidence type="ECO:0000313" key="6">
    <source>
        <dbReference type="EMBL" id="TVU47990.1"/>
    </source>
</evidence>
<dbReference type="SMART" id="SM00043">
    <property type="entry name" value="CY"/>
    <property type="match status" value="2"/>
</dbReference>
<feature type="transmembrane region" description="Helical" evidence="4">
    <location>
        <begin position="6"/>
        <end position="24"/>
    </location>
</feature>
<dbReference type="AlphaFoldDB" id="A0A5J9WKY2"/>
<evidence type="ECO:0000256" key="2">
    <source>
        <dbReference type="ARBA" id="ARBA00022690"/>
    </source>
</evidence>
<evidence type="ECO:0000256" key="3">
    <source>
        <dbReference type="ARBA" id="ARBA00022704"/>
    </source>
</evidence>
<dbReference type="PANTHER" id="PTHR47116">
    <property type="entry name" value="PHLOEM FILAMENT PROTEIN"/>
    <property type="match status" value="1"/>
</dbReference>
<gene>
    <name evidence="6" type="ORF">EJB05_07609</name>
</gene>
<reference evidence="6 7" key="1">
    <citation type="journal article" date="2019" name="Sci. Rep.">
        <title>A high-quality genome of Eragrostis curvula grass provides insights into Poaceae evolution and supports new strategies to enhance forage quality.</title>
        <authorList>
            <person name="Carballo J."/>
            <person name="Santos B.A.C.M."/>
            <person name="Zappacosta D."/>
            <person name="Garbus I."/>
            <person name="Selva J.P."/>
            <person name="Gallo C.A."/>
            <person name="Diaz A."/>
            <person name="Albertini E."/>
            <person name="Caccamo M."/>
            <person name="Echenique V."/>
        </authorList>
    </citation>
    <scope>NUCLEOTIDE SEQUENCE [LARGE SCALE GENOMIC DNA]</scope>
    <source>
        <strain evidence="7">cv. Victoria</strain>
        <tissue evidence="6">Leaf</tissue>
    </source>
</reference>
<feature type="transmembrane region" description="Helical" evidence="4">
    <location>
        <begin position="126"/>
        <end position="144"/>
    </location>
</feature>
<comment type="caution">
    <text evidence="6">The sequence shown here is derived from an EMBL/GenBank/DDBJ whole genome shotgun (WGS) entry which is preliminary data.</text>
</comment>
<evidence type="ECO:0000259" key="5">
    <source>
        <dbReference type="SMART" id="SM00043"/>
    </source>
</evidence>
<proteinExistence type="inferred from homology"/>
<keyword evidence="4" id="KW-0812">Transmembrane</keyword>
<comment type="similarity">
    <text evidence="1">Belongs to the cystatin family. Phytocystatin subfamily.</text>
</comment>
<sequence length="234" mass="26107">MRTSLLIVVVTMVISVIAMSTMALQGAFQPINNITDPHIQELGAWAVSVHNRQANAGLKFNRVIGGQYQVVSGTRYHLIIDASNPNGKYMAWQMLESRNGPTHVFSSPLTRLIEWETTKRQTMRSILFFLVSAMVIYYAAAAPITELEGTFDPVEEIKAPHIQELGAWAVAEYDRRANVGLKFNRVVSAKTQVMIGIRYNLIINASEPHGQYVADLGEPDESDARILFSFRPVT</sequence>
<dbReference type="InterPro" id="IPR000010">
    <property type="entry name" value="Cystatin_dom"/>
</dbReference>
<dbReference type="GO" id="GO:0004869">
    <property type="term" value="F:cysteine-type endopeptidase inhibitor activity"/>
    <property type="evidence" value="ECO:0007669"/>
    <property type="project" value="UniProtKB-KW"/>
</dbReference>
<dbReference type="Proteomes" id="UP000324897">
    <property type="component" value="Chromosome 5"/>
</dbReference>
<accession>A0A5J9WKY2</accession>
<dbReference type="InterPro" id="IPR027214">
    <property type="entry name" value="Cystatin"/>
</dbReference>
<keyword evidence="2" id="KW-0646">Protease inhibitor</keyword>
<dbReference type="Gramene" id="TVU47990">
    <property type="protein sequence ID" value="TVU47990"/>
    <property type="gene ID" value="EJB05_07609"/>
</dbReference>
<feature type="domain" description="Cystatin" evidence="5">
    <location>
        <begin position="23"/>
        <end position="118"/>
    </location>
</feature>
<dbReference type="CDD" id="cd00042">
    <property type="entry name" value="CY"/>
    <property type="match status" value="2"/>
</dbReference>
<dbReference type="OrthoDB" id="752087at2759"/>
<name>A0A5J9WKY2_9POAL</name>
<organism evidence="6 7">
    <name type="scientific">Eragrostis curvula</name>
    <name type="common">weeping love grass</name>
    <dbReference type="NCBI Taxonomy" id="38414"/>
    <lineage>
        <taxon>Eukaryota</taxon>
        <taxon>Viridiplantae</taxon>
        <taxon>Streptophyta</taxon>
        <taxon>Embryophyta</taxon>
        <taxon>Tracheophyta</taxon>
        <taxon>Spermatophyta</taxon>
        <taxon>Magnoliopsida</taxon>
        <taxon>Liliopsida</taxon>
        <taxon>Poales</taxon>
        <taxon>Poaceae</taxon>
        <taxon>PACMAD clade</taxon>
        <taxon>Chloridoideae</taxon>
        <taxon>Eragrostideae</taxon>
        <taxon>Eragrostidinae</taxon>
        <taxon>Eragrostis</taxon>
    </lineage>
</organism>
<keyword evidence="4" id="KW-0472">Membrane</keyword>
<dbReference type="Pfam" id="PF16845">
    <property type="entry name" value="SQAPI"/>
    <property type="match status" value="2"/>
</dbReference>
<evidence type="ECO:0000256" key="1">
    <source>
        <dbReference type="ARBA" id="ARBA00007233"/>
    </source>
</evidence>
<keyword evidence="7" id="KW-1185">Reference proteome</keyword>
<protein>
    <recommendedName>
        <fullName evidence="5">Cystatin domain-containing protein</fullName>
    </recommendedName>
</protein>
<keyword evidence="3" id="KW-0789">Thiol protease inhibitor</keyword>
<feature type="domain" description="Cystatin" evidence="5">
    <location>
        <begin position="146"/>
        <end position="233"/>
    </location>
</feature>
<evidence type="ECO:0000256" key="4">
    <source>
        <dbReference type="SAM" id="Phobius"/>
    </source>
</evidence>
<dbReference type="InterPro" id="IPR046350">
    <property type="entry name" value="Cystatin_sf"/>
</dbReference>
<dbReference type="Gene3D" id="3.10.450.10">
    <property type="match status" value="2"/>
</dbReference>
<feature type="non-terminal residue" evidence="6">
    <location>
        <position position="1"/>
    </location>
</feature>